<dbReference type="PANTHER" id="PTHR48102">
    <property type="entry name" value="ATP-DEPENDENT CLP PROTEASE ATP-BINDING SUBUNIT CLPX-LIKE, MITOCHONDRIAL-RELATED"/>
    <property type="match status" value="1"/>
</dbReference>
<dbReference type="Gene3D" id="1.10.8.60">
    <property type="match status" value="1"/>
</dbReference>
<dbReference type="GO" id="GO:0005759">
    <property type="term" value="C:mitochondrial matrix"/>
    <property type="evidence" value="ECO:0007669"/>
    <property type="project" value="TreeGrafter"/>
</dbReference>
<feature type="domain" description="Clp ATPase C-terminal" evidence="5">
    <location>
        <begin position="170"/>
        <end position="256"/>
    </location>
</feature>
<evidence type="ECO:0000313" key="6">
    <source>
        <dbReference type="EMBL" id="KAH9506854.1"/>
    </source>
</evidence>
<dbReference type="GO" id="GO:0005524">
    <property type="term" value="F:ATP binding"/>
    <property type="evidence" value="ECO:0007669"/>
    <property type="project" value="UniProtKB-KW"/>
</dbReference>
<evidence type="ECO:0000313" key="7">
    <source>
        <dbReference type="Proteomes" id="UP000790347"/>
    </source>
</evidence>
<dbReference type="Pfam" id="PF10431">
    <property type="entry name" value="ClpB_D2-small"/>
    <property type="match status" value="1"/>
</dbReference>
<evidence type="ECO:0000256" key="4">
    <source>
        <dbReference type="SAM" id="Phobius"/>
    </source>
</evidence>
<dbReference type="Proteomes" id="UP000790347">
    <property type="component" value="Unassembled WGS sequence"/>
</dbReference>
<proteinExistence type="predicted"/>
<dbReference type="PANTHER" id="PTHR48102:SF7">
    <property type="entry name" value="ATP-DEPENDENT CLP PROTEASE ATP-BINDING SUBUNIT CLPX-LIKE, MITOCHONDRIAL"/>
    <property type="match status" value="1"/>
</dbReference>
<feature type="transmembrane region" description="Helical" evidence="4">
    <location>
        <begin position="12"/>
        <end position="33"/>
    </location>
</feature>
<protein>
    <recommendedName>
        <fullName evidence="5">Clp ATPase C-terminal domain-containing protein</fullName>
    </recommendedName>
</protein>
<reference evidence="6" key="2">
    <citation type="journal article" date="2022" name="Res Sq">
        <title>Comparative Genomics Reveals Insights into the Divergent Evolution of Astigmatic Mites and Household Pest Adaptations.</title>
        <authorList>
            <person name="Xiong Q."/>
            <person name="Wan A.T.-Y."/>
            <person name="Liu X.-Y."/>
            <person name="Fung C.S.-H."/>
            <person name="Xiao X."/>
            <person name="Malainual N."/>
            <person name="Hou J."/>
            <person name="Wang L."/>
            <person name="Wang M."/>
            <person name="Yang K."/>
            <person name="Cui Y."/>
            <person name="Leung E."/>
            <person name="Nong W."/>
            <person name="Shin S.-K."/>
            <person name="Au S."/>
            <person name="Jeong K.Y."/>
            <person name="Chew F.T."/>
            <person name="Hui J."/>
            <person name="Leung T.F."/>
            <person name="Tungtrongchitr A."/>
            <person name="Zhong N."/>
            <person name="Liu Z."/>
            <person name="Tsui S."/>
        </authorList>
    </citation>
    <scope>NUCLEOTIDE SEQUENCE</scope>
    <source>
        <strain evidence="6">Derf</strain>
        <tissue evidence="6">Whole organism</tissue>
    </source>
</reference>
<dbReference type="GO" id="GO:0051603">
    <property type="term" value="P:proteolysis involved in protein catabolic process"/>
    <property type="evidence" value="ECO:0007669"/>
    <property type="project" value="TreeGrafter"/>
</dbReference>
<feature type="region of interest" description="Disordered" evidence="3">
    <location>
        <begin position="270"/>
        <end position="295"/>
    </location>
</feature>
<dbReference type="InterPro" id="IPR003959">
    <property type="entry name" value="ATPase_AAA_core"/>
</dbReference>
<evidence type="ECO:0000259" key="5">
    <source>
        <dbReference type="SMART" id="SM01086"/>
    </source>
</evidence>
<sequence length="295" mass="33058">MLIIMLRKHNKVLFFLMRSIKLVPYLVYINYVMSEGEGVQQGMLKMLEGTLVTIPERNSRKMRGEPIVVDTTNILFIASGAFNGLDRIVNRRKNEKYLGFGAQSSESQGRRAATAADVADNYSTADSSLLEDMIEKDQLLNAVESRDLIEFGMIPEFVGRFPVVVPFHNLTENMLVQILTEPQNALIPQFQKLFSMDNVELTFEPQALRRIAKVAMERKTGARGLRAILENVLLEPMFEIPGTDVRKVHITEDVVMGLKKAGYEDGCGGVGMSDSSSSSYDNVQDMDDKERAVNP</sequence>
<gene>
    <name evidence="6" type="ORF">DERF_011565</name>
</gene>
<dbReference type="EMBL" id="ASGP02000005">
    <property type="protein sequence ID" value="KAH9506854.1"/>
    <property type="molecule type" value="Genomic_DNA"/>
</dbReference>
<accession>A0A922HUT2</accession>
<dbReference type="InterPro" id="IPR050052">
    <property type="entry name" value="ATP-dep_Clp_protease_ClpX"/>
</dbReference>
<dbReference type="InterPro" id="IPR019489">
    <property type="entry name" value="Clp_ATPase_C"/>
</dbReference>
<feature type="compositionally biased region" description="Basic and acidic residues" evidence="3">
    <location>
        <begin position="286"/>
        <end position="295"/>
    </location>
</feature>
<dbReference type="FunFam" id="1.10.8.60:FF:000002">
    <property type="entry name" value="ATP-dependent Clp protease ATP-binding subunit ClpX"/>
    <property type="match status" value="1"/>
</dbReference>
<reference evidence="6" key="1">
    <citation type="submission" date="2013-05" db="EMBL/GenBank/DDBJ databases">
        <authorList>
            <person name="Yim A.K.Y."/>
            <person name="Chan T.F."/>
            <person name="Ji K.M."/>
            <person name="Liu X.Y."/>
            <person name="Zhou J.W."/>
            <person name="Li R.Q."/>
            <person name="Yang K.Y."/>
            <person name="Li J."/>
            <person name="Li M."/>
            <person name="Law P.T.W."/>
            <person name="Wu Y.L."/>
            <person name="Cai Z.L."/>
            <person name="Qin H."/>
            <person name="Bao Y."/>
            <person name="Leung R.K.K."/>
            <person name="Ng P.K.S."/>
            <person name="Zou J."/>
            <person name="Zhong X.J."/>
            <person name="Ran P.X."/>
            <person name="Zhong N.S."/>
            <person name="Liu Z.G."/>
            <person name="Tsui S.K.W."/>
        </authorList>
    </citation>
    <scope>NUCLEOTIDE SEQUENCE</scope>
    <source>
        <strain evidence="6">Derf</strain>
        <tissue evidence="6">Whole organism</tissue>
    </source>
</reference>
<evidence type="ECO:0000256" key="2">
    <source>
        <dbReference type="ARBA" id="ARBA00022840"/>
    </source>
</evidence>
<dbReference type="InterPro" id="IPR027417">
    <property type="entry name" value="P-loop_NTPase"/>
</dbReference>
<dbReference type="SMART" id="SM01086">
    <property type="entry name" value="ClpB_D2-small"/>
    <property type="match status" value="1"/>
</dbReference>
<dbReference type="Pfam" id="PF07724">
    <property type="entry name" value="AAA_2"/>
    <property type="match status" value="1"/>
</dbReference>
<keyword evidence="4" id="KW-0812">Transmembrane</keyword>
<comment type="caution">
    <text evidence="6">The sequence shown here is derived from an EMBL/GenBank/DDBJ whole genome shotgun (WGS) entry which is preliminary data.</text>
</comment>
<keyword evidence="2" id="KW-0067">ATP-binding</keyword>
<dbReference type="Gene3D" id="3.40.50.300">
    <property type="entry name" value="P-loop containing nucleotide triphosphate hydrolases"/>
    <property type="match status" value="1"/>
</dbReference>
<evidence type="ECO:0000256" key="1">
    <source>
        <dbReference type="ARBA" id="ARBA00022741"/>
    </source>
</evidence>
<keyword evidence="4" id="KW-0472">Membrane</keyword>
<name>A0A922HUT2_DERFA</name>
<dbReference type="GO" id="GO:0016887">
    <property type="term" value="F:ATP hydrolysis activity"/>
    <property type="evidence" value="ECO:0007669"/>
    <property type="project" value="InterPro"/>
</dbReference>
<evidence type="ECO:0000256" key="3">
    <source>
        <dbReference type="SAM" id="MobiDB-lite"/>
    </source>
</evidence>
<dbReference type="AlphaFoldDB" id="A0A922HUT2"/>
<keyword evidence="1" id="KW-0547">Nucleotide-binding</keyword>
<dbReference type="SUPFAM" id="SSF52540">
    <property type="entry name" value="P-loop containing nucleoside triphosphate hydrolases"/>
    <property type="match status" value="1"/>
</dbReference>
<keyword evidence="7" id="KW-1185">Reference proteome</keyword>
<keyword evidence="4" id="KW-1133">Transmembrane helix</keyword>
<organism evidence="6 7">
    <name type="scientific">Dermatophagoides farinae</name>
    <name type="common">American house dust mite</name>
    <dbReference type="NCBI Taxonomy" id="6954"/>
    <lineage>
        <taxon>Eukaryota</taxon>
        <taxon>Metazoa</taxon>
        <taxon>Ecdysozoa</taxon>
        <taxon>Arthropoda</taxon>
        <taxon>Chelicerata</taxon>
        <taxon>Arachnida</taxon>
        <taxon>Acari</taxon>
        <taxon>Acariformes</taxon>
        <taxon>Sarcoptiformes</taxon>
        <taxon>Astigmata</taxon>
        <taxon>Psoroptidia</taxon>
        <taxon>Analgoidea</taxon>
        <taxon>Pyroglyphidae</taxon>
        <taxon>Dermatophagoidinae</taxon>
        <taxon>Dermatophagoides</taxon>
    </lineage>
</organism>